<dbReference type="GO" id="GO:0051015">
    <property type="term" value="F:actin filament binding"/>
    <property type="evidence" value="ECO:0007669"/>
    <property type="project" value="TreeGrafter"/>
</dbReference>
<dbReference type="GO" id="GO:0005885">
    <property type="term" value="C:Arp2/3 protein complex"/>
    <property type="evidence" value="ECO:0007669"/>
    <property type="project" value="InterPro"/>
</dbReference>
<keyword evidence="3 6" id="KW-0963">Cytoplasm</keyword>
<comment type="function">
    <text evidence="6">Functions as actin-binding component of the Arp2/3 complex which is involved in regulation of actin polymerization and together with an activating nucleation-promoting factor (NPF) mediates the formation of branched actin networks.</text>
</comment>
<dbReference type="FunFam" id="3.30.1460.20:FF:000008">
    <property type="entry name" value="Arp2/3 complex 34 kDa subunit"/>
    <property type="match status" value="1"/>
</dbReference>
<comment type="similarity">
    <text evidence="2 6">Belongs to the ARPC2 family.</text>
</comment>
<evidence type="ECO:0000256" key="5">
    <source>
        <dbReference type="ARBA" id="ARBA00023212"/>
    </source>
</evidence>
<evidence type="ECO:0000256" key="6">
    <source>
        <dbReference type="RuleBase" id="RU364015"/>
    </source>
</evidence>
<dbReference type="SUPFAM" id="SSF69645">
    <property type="entry name" value="Arp2/3 complex subunits"/>
    <property type="match status" value="2"/>
</dbReference>
<evidence type="ECO:0000256" key="3">
    <source>
        <dbReference type="ARBA" id="ARBA00022490"/>
    </source>
</evidence>
<name>A0A6P6WZF4_COFAR</name>
<comment type="subunit">
    <text evidence="6">Component of the Arp2/3 complex.</text>
</comment>
<sequence>MSRHRQKHNMACFQRESPALKEILLRLYRAEKPLEFDHHLYEFGSVEYHVQASASIPDNTYLSIATPLLYQDFILSSGLPRYTLEMVKGISPDVIEIIEPPKEGYKLTLRLKYSRIPRNKGGVKMIASISSVQGVILSSQLKDMLMNVNSLEVSQGMYRPVKLIYHPREPFFVIKQPEKITAVFPMRFKEDTDVIIATAFFQELMDIGSSKAFVKAPHCIWSPIPPAELRGEPIEDLSTNGGFVSFDITGRHVEGKRLDKTVWNLLNFYAFVKYHVKSTRGFIQRRMRTRLESLVEVLYNAGIKDEHHIKKKNRGPKGVRKLLNFSKSKLLKKRYNFINKIKRIRSRIKIHWFSRFRKRWLNFSRFSSVTRYEKLN</sequence>
<reference evidence="8" key="2">
    <citation type="submission" date="2025-08" db="UniProtKB">
        <authorList>
            <consortium name="RefSeq"/>
        </authorList>
    </citation>
    <scope>IDENTIFICATION</scope>
    <source>
        <tissue evidence="8">Leaves</tissue>
    </source>
</reference>
<evidence type="ECO:0000256" key="1">
    <source>
        <dbReference type="ARBA" id="ARBA00004245"/>
    </source>
</evidence>
<evidence type="ECO:0000313" key="8">
    <source>
        <dbReference type="RefSeq" id="XP_027118862.1"/>
    </source>
</evidence>
<reference evidence="7" key="1">
    <citation type="journal article" date="2025" name="Foods">
        <title>Unveiling the Microbial Signatures of Arabica Coffee Cherries: Insights into Ripeness Specific Diversity, Functional Traits, and Implications for Quality and Safety.</title>
        <authorList>
            <consortium name="RefSeq"/>
            <person name="Tenea G.N."/>
            <person name="Cifuentes V."/>
            <person name="Reyes P."/>
            <person name="Cevallos-Vallejos M."/>
        </authorList>
    </citation>
    <scope>NUCLEOTIDE SEQUENCE [LARGE SCALE GENOMIC DNA]</scope>
</reference>
<gene>
    <name evidence="8" type="primary">LOC113736204</name>
</gene>
<dbReference type="PANTHER" id="PTHR12058">
    <property type="entry name" value="ARP2/3 COMPLEX 34 KDA SUBUNIT"/>
    <property type="match status" value="1"/>
</dbReference>
<keyword evidence="5 6" id="KW-0206">Cytoskeleton</keyword>
<keyword evidence="7" id="KW-1185">Reference proteome</keyword>
<dbReference type="AlphaFoldDB" id="A0A6P6WZF4"/>
<dbReference type="RefSeq" id="XP_027118862.1">
    <property type="nucleotide sequence ID" value="XM_027263061.2"/>
</dbReference>
<evidence type="ECO:0000256" key="4">
    <source>
        <dbReference type="ARBA" id="ARBA00023203"/>
    </source>
</evidence>
<evidence type="ECO:0000256" key="2">
    <source>
        <dbReference type="ARBA" id="ARBA00007192"/>
    </source>
</evidence>
<organism evidence="7 8">
    <name type="scientific">Coffea arabica</name>
    <name type="common">Arabian coffee</name>
    <dbReference type="NCBI Taxonomy" id="13443"/>
    <lineage>
        <taxon>Eukaryota</taxon>
        <taxon>Viridiplantae</taxon>
        <taxon>Streptophyta</taxon>
        <taxon>Embryophyta</taxon>
        <taxon>Tracheophyta</taxon>
        <taxon>Spermatophyta</taxon>
        <taxon>Magnoliopsida</taxon>
        <taxon>eudicotyledons</taxon>
        <taxon>Gunneridae</taxon>
        <taxon>Pentapetalae</taxon>
        <taxon>asterids</taxon>
        <taxon>lamiids</taxon>
        <taxon>Gentianales</taxon>
        <taxon>Rubiaceae</taxon>
        <taxon>Ixoroideae</taxon>
        <taxon>Gardenieae complex</taxon>
        <taxon>Bertiereae - Coffeeae clade</taxon>
        <taxon>Coffeeae</taxon>
        <taxon>Coffea</taxon>
    </lineage>
</organism>
<dbReference type="OrthoDB" id="148331at2759"/>
<evidence type="ECO:0000313" key="7">
    <source>
        <dbReference type="Proteomes" id="UP001652660"/>
    </source>
</evidence>
<keyword evidence="4 6" id="KW-0009">Actin-binding</keyword>
<dbReference type="GO" id="GO:0005200">
    <property type="term" value="F:structural constituent of cytoskeleton"/>
    <property type="evidence" value="ECO:0007669"/>
    <property type="project" value="TreeGrafter"/>
</dbReference>
<dbReference type="Proteomes" id="UP001652660">
    <property type="component" value="Chromosome 3e"/>
</dbReference>
<dbReference type="Gene3D" id="3.30.1460.20">
    <property type="match status" value="2"/>
</dbReference>
<dbReference type="GO" id="GO:0034314">
    <property type="term" value="P:Arp2/3 complex-mediated actin nucleation"/>
    <property type="evidence" value="ECO:0007669"/>
    <property type="project" value="InterPro"/>
</dbReference>
<proteinExistence type="inferred from homology"/>
<accession>A0A6P6WZF4</accession>
<dbReference type="Pfam" id="PF04045">
    <property type="entry name" value="P34-Arc"/>
    <property type="match status" value="1"/>
</dbReference>
<dbReference type="PANTHER" id="PTHR12058:SF1">
    <property type="entry name" value="ACTIN-RELATED PROTEIN 2_3 COMPLEX SUBUNIT 2B"/>
    <property type="match status" value="1"/>
</dbReference>
<dbReference type="GO" id="GO:0030041">
    <property type="term" value="P:actin filament polymerization"/>
    <property type="evidence" value="ECO:0007669"/>
    <property type="project" value="InterPro"/>
</dbReference>
<dbReference type="InterPro" id="IPR007188">
    <property type="entry name" value="ARPC2"/>
</dbReference>
<comment type="subcellular location">
    <subcellularLocation>
        <location evidence="1 6">Cytoplasm</location>
        <location evidence="1 6">Cytoskeleton</location>
    </subcellularLocation>
</comment>
<dbReference type="GeneID" id="113736204"/>
<dbReference type="InterPro" id="IPR034666">
    <property type="entry name" value="ARPC2/4"/>
</dbReference>
<protein>
    <recommendedName>
        <fullName evidence="6">Arp2/3 complex 34 kDa subunit</fullName>
    </recommendedName>
</protein>